<dbReference type="RGD" id="1565220">
    <property type="gene designation" value="Gfral"/>
</dbReference>
<keyword evidence="4" id="KW-0732">Signal</keyword>
<dbReference type="InterPro" id="IPR003438">
    <property type="entry name" value="GDNF_rcpt"/>
</dbReference>
<accession>A0ABK0LSH4</accession>
<dbReference type="GeneTree" id="ENSGT00730000111274"/>
<keyword evidence="7" id="KW-0325">Glycoprotein</keyword>
<evidence type="ECO:0000256" key="2">
    <source>
        <dbReference type="ARBA" id="ARBA00005961"/>
    </source>
</evidence>
<evidence type="ECO:0000256" key="6">
    <source>
        <dbReference type="ARBA" id="ARBA00023170"/>
    </source>
</evidence>
<keyword evidence="11" id="KW-1185">Reference proteome</keyword>
<evidence type="ECO:0000256" key="3">
    <source>
        <dbReference type="ARBA" id="ARBA00022475"/>
    </source>
</evidence>
<keyword evidence="8" id="KW-1133">Transmembrane helix</keyword>
<evidence type="ECO:0000313" key="10">
    <source>
        <dbReference type="Ensembl" id="ENSRNOP00000104972.1"/>
    </source>
</evidence>
<gene>
    <name evidence="10" type="primary">Gfral</name>
</gene>
<comment type="subcellular location">
    <subcellularLocation>
        <location evidence="1">Cell membrane</location>
    </subcellularLocation>
</comment>
<evidence type="ECO:0000313" key="11">
    <source>
        <dbReference type="Proteomes" id="UP000002494"/>
    </source>
</evidence>
<dbReference type="InterPro" id="IPR016017">
    <property type="entry name" value="GDNF/GAS1"/>
</dbReference>
<feature type="transmembrane region" description="Helical" evidence="8">
    <location>
        <begin position="537"/>
        <end position="556"/>
    </location>
</feature>
<dbReference type="Pfam" id="PF02351">
    <property type="entry name" value="GDNF"/>
    <property type="match status" value="2"/>
</dbReference>
<reference evidence="10" key="3">
    <citation type="submission" date="2025-09" db="UniProtKB">
        <authorList>
            <consortium name="Ensembl"/>
        </authorList>
    </citation>
    <scope>IDENTIFICATION</scope>
    <source>
        <strain evidence="10">Brown Norway</strain>
    </source>
</reference>
<evidence type="ECO:0000256" key="1">
    <source>
        <dbReference type="ARBA" id="ARBA00004236"/>
    </source>
</evidence>
<sequence length="579" mass="63956">MLLGSKSRHGTIYSGISVGMLVGVSSSAFLPGDQLQLANMLVFIFLAVRLSSENESSSQTNDCAYFMRQCLTDTDGCKQSWRSMEDACLVSVRPPSVDSAFGGQKTGLLWRSLRKLRTKGPGDSCKINNPLPCNLSIQSLVEKHFQFKGCLCTDDLHCTVNKIFGKKCTNKTEDSPLPSNLAPRSNVPRWFPRRDSSSLAVRKADCVAAAEACQESEHCALLHENFKNACDTGTAQCRTLSGRLKCVGLRQRLRQTVLWECRCGLPLEKDCVQIRKSLFGDICVQDAQMEQIPTFSQDNQDGFKEDVASGFKQMQSCLEVTEACVGDVVCNAQLALYLKACTANGNLCDVKHCQAAIRFFYQNMPFNTAQMLAFCDCAQSDIPCQQSKETLHSKPCALNVVPPPTCLSVIHTCRNDELCRTYYRTFQTECWPHVAGKCREDETCISMLGKQDLTCSGSDSCRAAYLGTFGTVLQVPCACRSITQGEEPLCMAFQHMLHSKSCFNYPTPNVKDISSYERKHSKEITLTGFNSPFSGELIYVVVCMVVTSGILSLVMLKLRIPSKKRDPAPIEIAGAVIIQ</sequence>
<evidence type="ECO:0000256" key="7">
    <source>
        <dbReference type="ARBA" id="ARBA00023180"/>
    </source>
</evidence>
<keyword evidence="8" id="KW-0812">Transmembrane</keyword>
<dbReference type="SUPFAM" id="SSF110035">
    <property type="entry name" value="GDNF receptor-like"/>
    <property type="match status" value="3"/>
</dbReference>
<dbReference type="PANTHER" id="PTHR10269:SF1">
    <property type="entry name" value="GDNF FAMILY RECEPTOR ALPHA-LIKE"/>
    <property type="match status" value="1"/>
</dbReference>
<evidence type="ECO:0000259" key="9">
    <source>
        <dbReference type="SMART" id="SM00907"/>
    </source>
</evidence>
<feature type="domain" description="GDNF/GAS1" evidence="9">
    <location>
        <begin position="63"/>
        <end position="168"/>
    </location>
</feature>
<dbReference type="PANTHER" id="PTHR10269">
    <property type="entry name" value="GDNF RECEPTOR ALPHA"/>
    <property type="match status" value="1"/>
</dbReference>
<evidence type="ECO:0000256" key="5">
    <source>
        <dbReference type="ARBA" id="ARBA00023136"/>
    </source>
</evidence>
<dbReference type="Proteomes" id="UP000002494">
    <property type="component" value="Chromosome 8"/>
</dbReference>
<proteinExistence type="inferred from homology"/>
<feature type="domain" description="GDNF/GAS1" evidence="9">
    <location>
        <begin position="206"/>
        <end position="283"/>
    </location>
</feature>
<keyword evidence="3" id="KW-1003">Cell membrane</keyword>
<comment type="similarity">
    <text evidence="2">Belongs to the GDNFR family.</text>
</comment>
<reference evidence="10" key="2">
    <citation type="submission" date="2025-08" db="UniProtKB">
        <authorList>
            <consortium name="Ensembl"/>
        </authorList>
    </citation>
    <scope>IDENTIFICATION</scope>
    <source>
        <strain evidence="10">Brown Norway</strain>
    </source>
</reference>
<keyword evidence="6" id="KW-0675">Receptor</keyword>
<feature type="domain" description="GDNF/GAS1" evidence="9">
    <location>
        <begin position="406"/>
        <end position="502"/>
    </location>
</feature>
<protein>
    <submittedName>
        <fullName evidence="10">GDNF family receptor alpha like</fullName>
    </submittedName>
</protein>
<dbReference type="SMART" id="SM00907">
    <property type="entry name" value="GDNF"/>
    <property type="match status" value="4"/>
</dbReference>
<dbReference type="InterPro" id="IPR037193">
    <property type="entry name" value="GDNF_alpha"/>
</dbReference>
<evidence type="ECO:0000256" key="4">
    <source>
        <dbReference type="ARBA" id="ARBA00022729"/>
    </source>
</evidence>
<organism evidence="10 11">
    <name type="scientific">Rattus norvegicus</name>
    <name type="common">Rat</name>
    <dbReference type="NCBI Taxonomy" id="10116"/>
    <lineage>
        <taxon>Eukaryota</taxon>
        <taxon>Metazoa</taxon>
        <taxon>Chordata</taxon>
        <taxon>Craniata</taxon>
        <taxon>Vertebrata</taxon>
        <taxon>Euteleostomi</taxon>
        <taxon>Mammalia</taxon>
        <taxon>Eutheria</taxon>
        <taxon>Euarchontoglires</taxon>
        <taxon>Glires</taxon>
        <taxon>Rodentia</taxon>
        <taxon>Myomorpha</taxon>
        <taxon>Muroidea</taxon>
        <taxon>Muridae</taxon>
        <taxon>Murinae</taxon>
        <taxon>Rattus</taxon>
    </lineage>
</organism>
<dbReference type="Ensembl" id="ENSRNOT00000166517.1">
    <property type="protein sequence ID" value="ENSRNOP00000104972.1"/>
    <property type="gene ID" value="ENSRNOG00000032063.6"/>
</dbReference>
<reference evidence="10" key="1">
    <citation type="submission" date="2024-01" db="EMBL/GenBank/DDBJ databases">
        <title>GRCr8: a new rat reference genome assembly contstructed from accurate long reads and long range scaffolding.</title>
        <authorList>
            <person name="Doris P.A."/>
            <person name="Kalbfleisch T."/>
            <person name="Li K."/>
            <person name="Howe K."/>
            <person name="Wood J."/>
        </authorList>
    </citation>
    <scope>NUCLEOTIDE SEQUENCE [LARGE SCALE GENOMIC DNA]</scope>
    <source>
        <strain evidence="10">Brown Norway</strain>
    </source>
</reference>
<keyword evidence="5 8" id="KW-0472">Membrane</keyword>
<feature type="domain" description="GDNF/GAS1" evidence="9">
    <location>
        <begin position="317"/>
        <end position="396"/>
    </location>
</feature>
<name>A0ABK0LSH4_RAT</name>
<evidence type="ECO:0000256" key="8">
    <source>
        <dbReference type="SAM" id="Phobius"/>
    </source>
</evidence>